<accession>A0A2J6SEY1</accession>
<feature type="transmembrane region" description="Helical" evidence="8">
    <location>
        <begin position="38"/>
        <end position="54"/>
    </location>
</feature>
<dbReference type="GO" id="GO:0016020">
    <property type="term" value="C:membrane"/>
    <property type="evidence" value="ECO:0007669"/>
    <property type="project" value="UniProtKB-SubCell"/>
</dbReference>
<dbReference type="InterPro" id="IPR003663">
    <property type="entry name" value="Sugar/inositol_transpt"/>
</dbReference>
<feature type="transmembrane region" description="Helical" evidence="8">
    <location>
        <begin position="289"/>
        <end position="311"/>
    </location>
</feature>
<evidence type="ECO:0000256" key="2">
    <source>
        <dbReference type="ARBA" id="ARBA00010992"/>
    </source>
</evidence>
<dbReference type="Proteomes" id="UP000235371">
    <property type="component" value="Unassembled WGS sequence"/>
</dbReference>
<name>A0A2J6SEY1_9HELO</name>
<protein>
    <submittedName>
        <fullName evidence="10">General substrate transporter</fullName>
    </submittedName>
</protein>
<feature type="domain" description="Major facilitator superfamily (MFS) profile" evidence="9">
    <location>
        <begin position="41"/>
        <end position="481"/>
    </location>
</feature>
<organism evidence="10 11">
    <name type="scientific">Hyaloscypha bicolor E</name>
    <dbReference type="NCBI Taxonomy" id="1095630"/>
    <lineage>
        <taxon>Eukaryota</taxon>
        <taxon>Fungi</taxon>
        <taxon>Dikarya</taxon>
        <taxon>Ascomycota</taxon>
        <taxon>Pezizomycotina</taxon>
        <taxon>Leotiomycetes</taxon>
        <taxon>Helotiales</taxon>
        <taxon>Hyaloscyphaceae</taxon>
        <taxon>Hyaloscypha</taxon>
        <taxon>Hyaloscypha bicolor</taxon>
    </lineage>
</organism>
<feature type="transmembrane region" description="Helical" evidence="8">
    <location>
        <begin position="355"/>
        <end position="377"/>
    </location>
</feature>
<keyword evidence="6 8" id="KW-0472">Membrane</keyword>
<dbReference type="SUPFAM" id="SSF103473">
    <property type="entry name" value="MFS general substrate transporter"/>
    <property type="match status" value="1"/>
</dbReference>
<feature type="transmembrane region" description="Helical" evidence="8">
    <location>
        <begin position="331"/>
        <end position="348"/>
    </location>
</feature>
<dbReference type="NCBIfam" id="TIGR00879">
    <property type="entry name" value="SP"/>
    <property type="match status" value="1"/>
</dbReference>
<proteinExistence type="inferred from homology"/>
<comment type="subcellular location">
    <subcellularLocation>
        <location evidence="1">Membrane</location>
        <topology evidence="1">Multi-pass membrane protein</topology>
    </subcellularLocation>
</comment>
<comment type="similarity">
    <text evidence="2 7">Belongs to the major facilitator superfamily. Sugar transporter (TC 2.A.1.1) family.</text>
</comment>
<dbReference type="Pfam" id="PF00083">
    <property type="entry name" value="Sugar_tr"/>
    <property type="match status" value="1"/>
</dbReference>
<dbReference type="GeneID" id="36584534"/>
<evidence type="ECO:0000256" key="6">
    <source>
        <dbReference type="ARBA" id="ARBA00023136"/>
    </source>
</evidence>
<evidence type="ECO:0000259" key="9">
    <source>
        <dbReference type="PROSITE" id="PS50850"/>
    </source>
</evidence>
<keyword evidence="4 8" id="KW-0812">Transmembrane</keyword>
<evidence type="ECO:0000313" key="10">
    <source>
        <dbReference type="EMBL" id="PMD49327.1"/>
    </source>
</evidence>
<keyword evidence="3 7" id="KW-0813">Transport</keyword>
<dbReference type="GO" id="GO:0005351">
    <property type="term" value="F:carbohydrate:proton symporter activity"/>
    <property type="evidence" value="ECO:0007669"/>
    <property type="project" value="TreeGrafter"/>
</dbReference>
<dbReference type="InterPro" id="IPR050360">
    <property type="entry name" value="MFS_Sugar_Transporters"/>
</dbReference>
<evidence type="ECO:0000313" key="11">
    <source>
        <dbReference type="Proteomes" id="UP000235371"/>
    </source>
</evidence>
<feature type="transmembrane region" description="Helical" evidence="8">
    <location>
        <begin position="109"/>
        <end position="128"/>
    </location>
</feature>
<keyword evidence="11" id="KW-1185">Reference proteome</keyword>
<evidence type="ECO:0000256" key="3">
    <source>
        <dbReference type="ARBA" id="ARBA00022448"/>
    </source>
</evidence>
<dbReference type="InterPro" id="IPR005829">
    <property type="entry name" value="Sugar_transporter_CS"/>
</dbReference>
<sequence>MAPNTAADLGPNRLGGLDVPELQHGKRWWFQDPGLRKLYFLIFIAILSSATNGYDGSMMNGLQALTYWKTYFNNPSGSRQGLLNAIQSVGSVCSLPIAPNLADWIGRKYSIFIGSLVVAIGAGLQSGATDTGMFIAGRFFIGLGSGINGIASPLLITELAHPKERGKITATYNTFYYFGSTIAAWTTYGTLQIPSNWSWRLPSLLQVAPSAFQLSFLWLLPESPRFLISKDRQDEAMGVMAKYHANGNIHDEVIMFEFAEIKEALKEEKINSKGRYMDLINTPGNRRRLFICLCCGFFSQMSGTSLTGYYLSKILTDVGITDPQFQNRLNGIIGTTNWIEAICFALLVDRVGRRPLFLTSASGMCCTFATWIALTAVQNRIGASGPGKGVIVIIFFHNFFYNLCWHVTVSLNVAYPCEILPYRLRANGLMVQSLATNVMLFFNQYVNPIGIQHASWRYYFLFEATLLLQLVTVYFFFIETKGATLEEISRTFDGEDAVKEMKVRALATEKVDMVEQVEYLNNKGRNTSNFGQPEL</sequence>
<feature type="transmembrane region" description="Helical" evidence="8">
    <location>
        <begin position="458"/>
        <end position="477"/>
    </location>
</feature>
<keyword evidence="5 8" id="KW-1133">Transmembrane helix</keyword>
<dbReference type="PROSITE" id="PS50850">
    <property type="entry name" value="MFS"/>
    <property type="match status" value="1"/>
</dbReference>
<evidence type="ECO:0000256" key="7">
    <source>
        <dbReference type="RuleBase" id="RU003346"/>
    </source>
</evidence>
<dbReference type="InParanoid" id="A0A2J6SEY1"/>
<dbReference type="PANTHER" id="PTHR48022:SF64">
    <property type="entry name" value="MAJOR FACILITATOR SUPERFAMILY (MFS) PROFILE DOMAIN-CONTAINING PROTEIN"/>
    <property type="match status" value="1"/>
</dbReference>
<dbReference type="InterPro" id="IPR036259">
    <property type="entry name" value="MFS_trans_sf"/>
</dbReference>
<gene>
    <name evidence="10" type="ORF">K444DRAFT_549406</name>
</gene>
<evidence type="ECO:0000256" key="4">
    <source>
        <dbReference type="ARBA" id="ARBA00022692"/>
    </source>
</evidence>
<dbReference type="OrthoDB" id="6133115at2759"/>
<feature type="transmembrane region" description="Helical" evidence="8">
    <location>
        <begin position="134"/>
        <end position="155"/>
    </location>
</feature>
<dbReference type="Gene3D" id="1.20.1250.20">
    <property type="entry name" value="MFS general substrate transporter like domains"/>
    <property type="match status" value="1"/>
</dbReference>
<dbReference type="AlphaFoldDB" id="A0A2J6SEY1"/>
<evidence type="ECO:0000256" key="1">
    <source>
        <dbReference type="ARBA" id="ARBA00004141"/>
    </source>
</evidence>
<feature type="transmembrane region" description="Helical" evidence="8">
    <location>
        <begin position="389"/>
        <end position="414"/>
    </location>
</feature>
<dbReference type="RefSeq" id="XP_024726231.1">
    <property type="nucleotide sequence ID" value="XM_024876455.1"/>
</dbReference>
<evidence type="ECO:0000256" key="8">
    <source>
        <dbReference type="SAM" id="Phobius"/>
    </source>
</evidence>
<dbReference type="InterPro" id="IPR020846">
    <property type="entry name" value="MFS_dom"/>
</dbReference>
<dbReference type="FunFam" id="1.20.1250.20:FF:000117">
    <property type="entry name" value="MFS hexose transporter"/>
    <property type="match status" value="1"/>
</dbReference>
<dbReference type="InterPro" id="IPR005828">
    <property type="entry name" value="MFS_sugar_transport-like"/>
</dbReference>
<dbReference type="EMBL" id="KZ613921">
    <property type="protein sequence ID" value="PMD49327.1"/>
    <property type="molecule type" value="Genomic_DNA"/>
</dbReference>
<feature type="transmembrane region" description="Helical" evidence="8">
    <location>
        <begin position="426"/>
        <end position="446"/>
    </location>
</feature>
<dbReference type="PANTHER" id="PTHR48022">
    <property type="entry name" value="PLASTIDIC GLUCOSE TRANSPORTER 4"/>
    <property type="match status" value="1"/>
</dbReference>
<reference evidence="10 11" key="1">
    <citation type="submission" date="2016-04" db="EMBL/GenBank/DDBJ databases">
        <title>A degradative enzymes factory behind the ericoid mycorrhizal symbiosis.</title>
        <authorList>
            <consortium name="DOE Joint Genome Institute"/>
            <person name="Martino E."/>
            <person name="Morin E."/>
            <person name="Grelet G."/>
            <person name="Kuo A."/>
            <person name="Kohler A."/>
            <person name="Daghino S."/>
            <person name="Barry K."/>
            <person name="Choi C."/>
            <person name="Cichocki N."/>
            <person name="Clum A."/>
            <person name="Copeland A."/>
            <person name="Hainaut M."/>
            <person name="Haridas S."/>
            <person name="Labutti K."/>
            <person name="Lindquist E."/>
            <person name="Lipzen A."/>
            <person name="Khouja H.-R."/>
            <person name="Murat C."/>
            <person name="Ohm R."/>
            <person name="Olson A."/>
            <person name="Spatafora J."/>
            <person name="Veneault-Fourrey C."/>
            <person name="Henrissat B."/>
            <person name="Grigoriev I."/>
            <person name="Martin F."/>
            <person name="Perotto S."/>
        </authorList>
    </citation>
    <scope>NUCLEOTIDE SEQUENCE [LARGE SCALE GENOMIC DNA]</scope>
    <source>
        <strain evidence="10 11">E</strain>
    </source>
</reference>
<dbReference type="PROSITE" id="PS00217">
    <property type="entry name" value="SUGAR_TRANSPORT_2"/>
    <property type="match status" value="1"/>
</dbReference>
<evidence type="ECO:0000256" key="5">
    <source>
        <dbReference type="ARBA" id="ARBA00022989"/>
    </source>
</evidence>